<dbReference type="Proteomes" id="UP001600064">
    <property type="component" value="Unassembled WGS sequence"/>
</dbReference>
<organism evidence="4 5">
    <name type="scientific">Remersonia thermophila</name>
    <dbReference type="NCBI Taxonomy" id="72144"/>
    <lineage>
        <taxon>Eukaryota</taxon>
        <taxon>Fungi</taxon>
        <taxon>Dikarya</taxon>
        <taxon>Ascomycota</taxon>
        <taxon>Pezizomycotina</taxon>
        <taxon>Sordariomycetes</taxon>
        <taxon>Sordariomycetidae</taxon>
        <taxon>Sordariales</taxon>
        <taxon>Sordariales incertae sedis</taxon>
        <taxon>Remersonia</taxon>
    </lineage>
</organism>
<comment type="caution">
    <text evidence="4">The sequence shown here is derived from an EMBL/GenBank/DDBJ whole genome shotgun (WGS) entry which is preliminary data.</text>
</comment>
<dbReference type="PROSITE" id="PS50815">
    <property type="entry name" value="HORMA"/>
    <property type="match status" value="1"/>
</dbReference>
<dbReference type="EMBL" id="JAZGUE010000004">
    <property type="protein sequence ID" value="KAL2267287.1"/>
    <property type="molecule type" value="Genomic_DNA"/>
</dbReference>
<dbReference type="InterPro" id="IPR045091">
    <property type="entry name" value="Mad2-like"/>
</dbReference>
<dbReference type="SUPFAM" id="SSF56019">
    <property type="entry name" value="The spindle assembly checkpoint protein mad2"/>
    <property type="match status" value="1"/>
</dbReference>
<reference evidence="4 5" key="1">
    <citation type="journal article" date="2024" name="Commun. Biol.">
        <title>Comparative genomic analysis of thermophilic fungi reveals convergent evolutionary adaptations and gene losses.</title>
        <authorList>
            <person name="Steindorff A.S."/>
            <person name="Aguilar-Pontes M.V."/>
            <person name="Robinson A.J."/>
            <person name="Andreopoulos B."/>
            <person name="LaButti K."/>
            <person name="Kuo A."/>
            <person name="Mondo S."/>
            <person name="Riley R."/>
            <person name="Otillar R."/>
            <person name="Haridas S."/>
            <person name="Lipzen A."/>
            <person name="Grimwood J."/>
            <person name="Schmutz J."/>
            <person name="Clum A."/>
            <person name="Reid I.D."/>
            <person name="Moisan M.C."/>
            <person name="Butler G."/>
            <person name="Nguyen T.T.M."/>
            <person name="Dewar K."/>
            <person name="Conant G."/>
            <person name="Drula E."/>
            <person name="Henrissat B."/>
            <person name="Hansel C."/>
            <person name="Singer S."/>
            <person name="Hutchinson M.I."/>
            <person name="de Vries R.P."/>
            <person name="Natvig D.O."/>
            <person name="Powell A.J."/>
            <person name="Tsang A."/>
            <person name="Grigoriev I.V."/>
        </authorList>
    </citation>
    <scope>NUCLEOTIDE SEQUENCE [LARGE SCALE GENOMIC DNA]</scope>
    <source>
        <strain evidence="4 5">ATCC 22073</strain>
    </source>
</reference>
<dbReference type="InterPro" id="IPR036570">
    <property type="entry name" value="HORMA_dom_sf"/>
</dbReference>
<protein>
    <recommendedName>
        <fullName evidence="3">HORMA domain-containing protein</fullName>
    </recommendedName>
</protein>
<evidence type="ECO:0000256" key="1">
    <source>
        <dbReference type="ARBA" id="ARBA00010348"/>
    </source>
</evidence>
<proteinExistence type="inferred from homology"/>
<name>A0ABR4DCG4_9PEZI</name>
<evidence type="ECO:0000256" key="2">
    <source>
        <dbReference type="SAM" id="MobiDB-lite"/>
    </source>
</evidence>
<evidence type="ECO:0000313" key="4">
    <source>
        <dbReference type="EMBL" id="KAL2267287.1"/>
    </source>
</evidence>
<feature type="compositionally biased region" description="Basic and acidic residues" evidence="2">
    <location>
        <begin position="207"/>
        <end position="227"/>
    </location>
</feature>
<dbReference type="Gene3D" id="3.30.900.10">
    <property type="entry name" value="HORMA domain"/>
    <property type="match status" value="1"/>
</dbReference>
<keyword evidence="5" id="KW-1185">Reference proteome</keyword>
<dbReference type="Pfam" id="PF02301">
    <property type="entry name" value="HORMA"/>
    <property type="match status" value="1"/>
</dbReference>
<feature type="region of interest" description="Disordered" evidence="2">
    <location>
        <begin position="1"/>
        <end position="38"/>
    </location>
</feature>
<dbReference type="RefSeq" id="XP_070866014.1">
    <property type="nucleotide sequence ID" value="XM_071011067.1"/>
</dbReference>
<feature type="compositionally biased region" description="Low complexity" evidence="2">
    <location>
        <begin position="175"/>
        <end position="193"/>
    </location>
</feature>
<dbReference type="PANTHER" id="PTHR11842:SF10">
    <property type="entry name" value="MITOTIC SPINDLE ASSEMBLY CHECKPOINT PROTEIN MAD2B"/>
    <property type="match status" value="1"/>
</dbReference>
<dbReference type="PANTHER" id="PTHR11842">
    <property type="entry name" value="MITOTIC SPINDLE ASSEMBLY CHECKPOINT PROTEIN MAD2"/>
    <property type="match status" value="1"/>
</dbReference>
<feature type="compositionally biased region" description="Pro residues" evidence="2">
    <location>
        <begin position="14"/>
        <end position="24"/>
    </location>
</feature>
<dbReference type="GeneID" id="98125711"/>
<feature type="domain" description="HORMA" evidence="3">
    <location>
        <begin position="43"/>
        <end position="313"/>
    </location>
</feature>
<feature type="region of interest" description="Disordered" evidence="2">
    <location>
        <begin position="175"/>
        <end position="229"/>
    </location>
</feature>
<gene>
    <name evidence="4" type="ORF">VTJ83DRAFT_4564</name>
</gene>
<feature type="region of interest" description="Disordered" evidence="2">
    <location>
        <begin position="120"/>
        <end position="159"/>
    </location>
</feature>
<sequence>MSPPPPSSSSSSSPLPPPAQPQPPDHAQDGDPDDDSLPLDHSHILLTSFNTFLTIAIHNILYYRSIYPQSTFLSTRAYNLPVHQNRHPKVCAWIRDAVDAVAIQLAEGHVERIAIVIHSPFTTAPSPPPPPPQSSSRPIRRPSSPRKASELPSSPPGGTVLERWLISTANFPRWPDTLDPDYPTTTAGATTNTHHPSKAMASFSRVLARDARSEEARERHLAPDPHNARFSWPDLDEQLRGVLRRMASTAEAMGPLPVEGCGFTVAVELGHEGSAPIGPKSRARSAAGEDLGGVKTRPIRSVEAGPLFFECWVEESQAKEVLTKIAAEGQKRGA</sequence>
<evidence type="ECO:0000313" key="5">
    <source>
        <dbReference type="Proteomes" id="UP001600064"/>
    </source>
</evidence>
<dbReference type="InterPro" id="IPR003511">
    <property type="entry name" value="HORMA_dom"/>
</dbReference>
<comment type="similarity">
    <text evidence="1">Belongs to the MAD2 family.</text>
</comment>
<accession>A0ABR4DCG4</accession>
<evidence type="ECO:0000259" key="3">
    <source>
        <dbReference type="PROSITE" id="PS50815"/>
    </source>
</evidence>